<comment type="caution">
    <text evidence="2">The sequence shown here is derived from an EMBL/GenBank/DDBJ whole genome shotgun (WGS) entry which is preliminary data.</text>
</comment>
<keyword evidence="3" id="KW-1185">Reference proteome</keyword>
<organism evidence="2 3">
    <name type="scientific">Populus deltoides</name>
    <name type="common">Eastern poplar</name>
    <name type="synonym">Eastern cottonwood</name>
    <dbReference type="NCBI Taxonomy" id="3696"/>
    <lineage>
        <taxon>Eukaryota</taxon>
        <taxon>Viridiplantae</taxon>
        <taxon>Streptophyta</taxon>
        <taxon>Embryophyta</taxon>
        <taxon>Tracheophyta</taxon>
        <taxon>Spermatophyta</taxon>
        <taxon>Magnoliopsida</taxon>
        <taxon>eudicotyledons</taxon>
        <taxon>Gunneridae</taxon>
        <taxon>Pentapetalae</taxon>
        <taxon>rosids</taxon>
        <taxon>fabids</taxon>
        <taxon>Malpighiales</taxon>
        <taxon>Salicaceae</taxon>
        <taxon>Saliceae</taxon>
        <taxon>Populus</taxon>
    </lineage>
</organism>
<proteinExistence type="predicted"/>
<evidence type="ECO:0000313" key="2">
    <source>
        <dbReference type="EMBL" id="KAH8492244.1"/>
    </source>
</evidence>
<accession>A0A8T2XHT4</accession>
<dbReference type="AlphaFoldDB" id="A0A8T2XHT4"/>
<evidence type="ECO:0000256" key="1">
    <source>
        <dbReference type="SAM" id="MobiDB-lite"/>
    </source>
</evidence>
<feature type="region of interest" description="Disordered" evidence="1">
    <location>
        <begin position="37"/>
        <end position="56"/>
    </location>
</feature>
<dbReference type="EMBL" id="JACEGQ020000012">
    <property type="protein sequence ID" value="KAH8492244.1"/>
    <property type="molecule type" value="Genomic_DNA"/>
</dbReference>
<dbReference type="Proteomes" id="UP000807159">
    <property type="component" value="Chromosome 12"/>
</dbReference>
<reference evidence="2" key="1">
    <citation type="journal article" date="2021" name="J. Hered.">
        <title>Genome Assembly of Salicaceae Populus deltoides (Eastern Cottonwood) I-69 Based on Nanopore Sequencing and Hi-C Technologies.</title>
        <authorList>
            <person name="Bai S."/>
            <person name="Wu H."/>
            <person name="Zhang J."/>
            <person name="Pan Z."/>
            <person name="Zhao W."/>
            <person name="Li Z."/>
            <person name="Tong C."/>
        </authorList>
    </citation>
    <scope>NUCLEOTIDE SEQUENCE</scope>
    <source>
        <tissue evidence="2">Leaf</tissue>
    </source>
</reference>
<protein>
    <submittedName>
        <fullName evidence="2">Uncharacterized protein</fullName>
    </submittedName>
</protein>
<evidence type="ECO:0000313" key="3">
    <source>
        <dbReference type="Proteomes" id="UP000807159"/>
    </source>
</evidence>
<sequence>MAKALEQEPQVQIFGRDNVKNNPQRLWPIYVFPSIQPPPKEKKANQATPARSSSNYSQISDLKVLPNGCTSFNQLTLIFIFF</sequence>
<feature type="non-terminal residue" evidence="2">
    <location>
        <position position="82"/>
    </location>
</feature>
<name>A0A8T2XHT4_POPDE</name>
<gene>
    <name evidence="2" type="ORF">H0E87_021710</name>
</gene>
<feature type="compositionally biased region" description="Polar residues" evidence="1">
    <location>
        <begin position="45"/>
        <end position="56"/>
    </location>
</feature>